<dbReference type="EMBL" id="UHDS01000001">
    <property type="protein sequence ID" value="SUM55074.1"/>
    <property type="molecule type" value="Genomic_DNA"/>
</dbReference>
<dbReference type="Proteomes" id="UP000240400">
    <property type="component" value="Unassembled WGS sequence"/>
</dbReference>
<reference evidence="1" key="2">
    <citation type="submission" date="2018-03" db="EMBL/GenBank/DDBJ databases">
        <authorList>
            <person name="Keele B.F."/>
        </authorList>
    </citation>
    <scope>NUCLEOTIDE SEQUENCE</scope>
    <source>
        <strain evidence="1">SNUC 4337</strain>
    </source>
</reference>
<dbReference type="Gene3D" id="1.10.3450.10">
    <property type="entry name" value="TTHA0068-like"/>
    <property type="match status" value="1"/>
</dbReference>
<dbReference type="RefSeq" id="WP_103373138.1">
    <property type="nucleotide sequence ID" value="NZ_BMCF01000002.1"/>
</dbReference>
<dbReference type="Proteomes" id="UP000254412">
    <property type="component" value="Unassembled WGS sequence"/>
</dbReference>
<organism evidence="1 3">
    <name type="scientific">Staphylococcus nepalensis</name>
    <dbReference type="NCBI Taxonomy" id="214473"/>
    <lineage>
        <taxon>Bacteria</taxon>
        <taxon>Bacillati</taxon>
        <taxon>Bacillota</taxon>
        <taxon>Bacilli</taxon>
        <taxon>Bacillales</taxon>
        <taxon>Staphylococcaceae</taxon>
        <taxon>Staphylococcus</taxon>
    </lineage>
</organism>
<dbReference type="OrthoDB" id="165483at2"/>
<dbReference type="AlphaFoldDB" id="A0A2T4SCB0"/>
<dbReference type="PANTHER" id="PTHR34796:SF1">
    <property type="entry name" value="EXPRESSED PROTEIN"/>
    <property type="match status" value="1"/>
</dbReference>
<reference evidence="1 3" key="1">
    <citation type="journal article" date="2016" name="Front. Microbiol.">
        <title>Comprehensive Phylogenetic Analysis of Bovine Non-aureus Staphylococci Species Based on Whole-Genome Sequencing.</title>
        <authorList>
            <person name="Naushad S."/>
            <person name="Barkema H.W."/>
            <person name="Luby C."/>
            <person name="Condas L.A."/>
            <person name="Nobrega D.B."/>
            <person name="Carson D.A."/>
            <person name="De Buck J."/>
        </authorList>
    </citation>
    <scope>NUCLEOTIDE SEQUENCE [LARGE SCALE GENOMIC DNA]</scope>
    <source>
        <strain evidence="1 3">SNUC 4337</strain>
    </source>
</reference>
<dbReference type="InterPro" id="IPR005500">
    <property type="entry name" value="DUF309"/>
</dbReference>
<evidence type="ECO:0000313" key="4">
    <source>
        <dbReference type="Proteomes" id="UP000254412"/>
    </source>
</evidence>
<evidence type="ECO:0000313" key="2">
    <source>
        <dbReference type="EMBL" id="SUM55074.1"/>
    </source>
</evidence>
<gene>
    <name evidence="1" type="ORF">BUZ61_04075</name>
    <name evidence="2" type="ORF">NCTC13834_01430</name>
</gene>
<accession>A0A2T4SCB0</accession>
<dbReference type="EMBL" id="PZHR01000013">
    <property type="protein sequence ID" value="PTK59888.1"/>
    <property type="molecule type" value="Genomic_DNA"/>
</dbReference>
<dbReference type="PANTHER" id="PTHR34796">
    <property type="entry name" value="EXPRESSED PROTEIN"/>
    <property type="match status" value="1"/>
</dbReference>
<evidence type="ECO:0000313" key="3">
    <source>
        <dbReference type="Proteomes" id="UP000240400"/>
    </source>
</evidence>
<name>A0A2T4SCB0_9STAP</name>
<dbReference type="Pfam" id="PF03745">
    <property type="entry name" value="DUF309"/>
    <property type="match status" value="1"/>
</dbReference>
<proteinExistence type="predicted"/>
<reference evidence="2 4" key="3">
    <citation type="submission" date="2018-06" db="EMBL/GenBank/DDBJ databases">
        <authorList>
            <consortium name="Pathogen Informatics"/>
            <person name="Doyle S."/>
        </authorList>
    </citation>
    <scope>NUCLEOTIDE SEQUENCE [LARGE SCALE GENOMIC DNA]</scope>
    <source>
        <strain evidence="2 4">NCTC13834</strain>
    </source>
</reference>
<dbReference type="SUPFAM" id="SSF140663">
    <property type="entry name" value="TTHA0068-like"/>
    <property type="match status" value="1"/>
</dbReference>
<sequence length="168" mass="19924">MLRNALQDFYFQFHTQQHYFLCHDILEDAWKANPHYSKEDAIVSLILTATGCYHYRRQNFVGAVKSFKKALSVIRKFDSALNIGLDIQAYQQQIQTLIKTVNREQSFTPIQLPITNEMEEDILKRYPNYIVTFYKIEDSYIIDHHLKRDRTEVEAARQRALQARHNAQ</sequence>
<protein>
    <submittedName>
        <fullName evidence="2">Cytosolic protein</fullName>
    </submittedName>
    <submittedName>
        <fullName evidence="1">DUF309 domain-containing protein</fullName>
    </submittedName>
</protein>
<evidence type="ECO:0000313" key="1">
    <source>
        <dbReference type="EMBL" id="PTK59888.1"/>
    </source>
</evidence>
<dbReference type="InterPro" id="IPR023203">
    <property type="entry name" value="TTHA0068_sf"/>
</dbReference>